<gene>
    <name evidence="1" type="ORF">M9H77_02560</name>
</gene>
<reference evidence="2" key="1">
    <citation type="journal article" date="2023" name="Nat. Plants">
        <title>Single-cell RNA sequencing provides a high-resolution roadmap for understanding the multicellular compartmentation of specialized metabolism.</title>
        <authorList>
            <person name="Sun S."/>
            <person name="Shen X."/>
            <person name="Li Y."/>
            <person name="Li Y."/>
            <person name="Wang S."/>
            <person name="Li R."/>
            <person name="Zhang H."/>
            <person name="Shen G."/>
            <person name="Guo B."/>
            <person name="Wei J."/>
            <person name="Xu J."/>
            <person name="St-Pierre B."/>
            <person name="Chen S."/>
            <person name="Sun C."/>
        </authorList>
    </citation>
    <scope>NUCLEOTIDE SEQUENCE [LARGE SCALE GENOMIC DNA]</scope>
</reference>
<name>A0ACC0C951_CATRO</name>
<accession>A0ACC0C951</accession>
<proteinExistence type="predicted"/>
<keyword evidence="2" id="KW-1185">Reference proteome</keyword>
<comment type="caution">
    <text evidence="1">The sequence shown here is derived from an EMBL/GenBank/DDBJ whole genome shotgun (WGS) entry which is preliminary data.</text>
</comment>
<protein>
    <submittedName>
        <fullName evidence="1">Uncharacterized protein</fullName>
    </submittedName>
</protein>
<sequence length="262" mass="29399">MVKVKNANAGRDGHGEEGGSSRGGKKGKGKQVARSETPSDKFISAKAAANYEDWTNKKRKIARGHRVDLSDMGGMEIIPALFQDIGWGFLLIVNELFYPMMLYEFYTNLQSGRIQTGGNVITSRVNGKNIAFDDRLLNSILETPEDGMCFYTKNKKCFIPICVVKRGHKSSITNMHSFVMLAMCSNILRSLSLDQVTISESVRYAIKNTFKRTGFSRNEDGILIRGGQEEDSENSEKEEEEEGNEPEDMDEDETSVEEIQRD</sequence>
<dbReference type="EMBL" id="CM044701">
    <property type="protein sequence ID" value="KAI5681333.1"/>
    <property type="molecule type" value="Genomic_DNA"/>
</dbReference>
<evidence type="ECO:0000313" key="1">
    <source>
        <dbReference type="EMBL" id="KAI5681333.1"/>
    </source>
</evidence>
<dbReference type="Proteomes" id="UP001060085">
    <property type="component" value="Linkage Group LG01"/>
</dbReference>
<organism evidence="1 2">
    <name type="scientific">Catharanthus roseus</name>
    <name type="common">Madagascar periwinkle</name>
    <name type="synonym">Vinca rosea</name>
    <dbReference type="NCBI Taxonomy" id="4058"/>
    <lineage>
        <taxon>Eukaryota</taxon>
        <taxon>Viridiplantae</taxon>
        <taxon>Streptophyta</taxon>
        <taxon>Embryophyta</taxon>
        <taxon>Tracheophyta</taxon>
        <taxon>Spermatophyta</taxon>
        <taxon>Magnoliopsida</taxon>
        <taxon>eudicotyledons</taxon>
        <taxon>Gunneridae</taxon>
        <taxon>Pentapetalae</taxon>
        <taxon>asterids</taxon>
        <taxon>lamiids</taxon>
        <taxon>Gentianales</taxon>
        <taxon>Apocynaceae</taxon>
        <taxon>Rauvolfioideae</taxon>
        <taxon>Vinceae</taxon>
        <taxon>Catharanthinae</taxon>
        <taxon>Catharanthus</taxon>
    </lineage>
</organism>
<evidence type="ECO:0000313" key="2">
    <source>
        <dbReference type="Proteomes" id="UP001060085"/>
    </source>
</evidence>